<proteinExistence type="predicted"/>
<accession>A0ACB8BBA9</accession>
<gene>
    <name evidence="1" type="ORF">BV22DRAFT_1049162</name>
</gene>
<dbReference type="Proteomes" id="UP000790709">
    <property type="component" value="Unassembled WGS sequence"/>
</dbReference>
<evidence type="ECO:0000313" key="2">
    <source>
        <dbReference type="Proteomes" id="UP000790709"/>
    </source>
</evidence>
<name>A0ACB8BBA9_9AGAM</name>
<organism evidence="1 2">
    <name type="scientific">Leucogyrophana mollusca</name>
    <dbReference type="NCBI Taxonomy" id="85980"/>
    <lineage>
        <taxon>Eukaryota</taxon>
        <taxon>Fungi</taxon>
        <taxon>Dikarya</taxon>
        <taxon>Basidiomycota</taxon>
        <taxon>Agaricomycotina</taxon>
        <taxon>Agaricomycetes</taxon>
        <taxon>Agaricomycetidae</taxon>
        <taxon>Boletales</taxon>
        <taxon>Boletales incertae sedis</taxon>
        <taxon>Leucogyrophana</taxon>
    </lineage>
</organism>
<sequence>MDVPHADIALGAADEVAAIGSVRNAQHILSDFSAEGIDGVDVGGTDEVDVGTCGWSDGAGSARWECERIFTARSVCHGELEACELYGVELTCHKTGGARTGEGIHLSAVDLLLSAESAERCDKKLLLIALREEIDALKRCLLQDRSMALPGHAPLPEGGAAKPPSYNPHKDLPTSPRLWSRAPFCGSLGSGVTPVHSTLDSPVAVLGAVPAVAVGRKAGAAGGYQPLLVDGRAHAGINASESNANSPGSALTVRSAATTRWTRGGTTLTLLRLEVGKGRHYLHVLLFLFGAVWKGHQATGAEELTRVRGCVASQTLPGKLESAFWEAFSGSSGSSSMSAGHGHGSGKWDSEKASKVLEGPAVVRVVLWLSSPWWHKPKPVWDEGCGGCVRVAGGGHAELGVCEEVGVGGGVVDVVRDREDEIGVAVDEKAVFTIDLMDRWASTTNTAGV</sequence>
<reference evidence="1" key="1">
    <citation type="journal article" date="2021" name="New Phytol.">
        <title>Evolutionary innovations through gain and loss of genes in the ectomycorrhizal Boletales.</title>
        <authorList>
            <person name="Wu G."/>
            <person name="Miyauchi S."/>
            <person name="Morin E."/>
            <person name="Kuo A."/>
            <person name="Drula E."/>
            <person name="Varga T."/>
            <person name="Kohler A."/>
            <person name="Feng B."/>
            <person name="Cao Y."/>
            <person name="Lipzen A."/>
            <person name="Daum C."/>
            <person name="Hundley H."/>
            <person name="Pangilinan J."/>
            <person name="Johnson J."/>
            <person name="Barry K."/>
            <person name="LaButti K."/>
            <person name="Ng V."/>
            <person name="Ahrendt S."/>
            <person name="Min B."/>
            <person name="Choi I.G."/>
            <person name="Park H."/>
            <person name="Plett J.M."/>
            <person name="Magnuson J."/>
            <person name="Spatafora J.W."/>
            <person name="Nagy L.G."/>
            <person name="Henrissat B."/>
            <person name="Grigoriev I.V."/>
            <person name="Yang Z.L."/>
            <person name="Xu J."/>
            <person name="Martin F.M."/>
        </authorList>
    </citation>
    <scope>NUCLEOTIDE SEQUENCE</scope>
    <source>
        <strain evidence="1">KUC20120723A-06</strain>
    </source>
</reference>
<dbReference type="EMBL" id="MU266499">
    <property type="protein sequence ID" value="KAH7922082.1"/>
    <property type="molecule type" value="Genomic_DNA"/>
</dbReference>
<protein>
    <submittedName>
        <fullName evidence="1">Uncharacterized protein</fullName>
    </submittedName>
</protein>
<keyword evidence="2" id="KW-1185">Reference proteome</keyword>
<evidence type="ECO:0000313" key="1">
    <source>
        <dbReference type="EMBL" id="KAH7922082.1"/>
    </source>
</evidence>
<comment type="caution">
    <text evidence="1">The sequence shown here is derived from an EMBL/GenBank/DDBJ whole genome shotgun (WGS) entry which is preliminary data.</text>
</comment>